<keyword evidence="2 4" id="KW-0378">Hydrolase</keyword>
<dbReference type="Proteomes" id="UP000663444">
    <property type="component" value="Chromosome"/>
</dbReference>
<dbReference type="InterPro" id="IPR029058">
    <property type="entry name" value="AB_hydrolase_fold"/>
</dbReference>
<dbReference type="GO" id="GO:0016787">
    <property type="term" value="F:hydrolase activity"/>
    <property type="evidence" value="ECO:0007669"/>
    <property type="project" value="UniProtKB-KW"/>
</dbReference>
<name>A0A974SP97_9RHOO</name>
<dbReference type="KEGG" id="ares:IWH25_00880"/>
<dbReference type="Gene3D" id="3.40.50.1820">
    <property type="entry name" value="alpha/beta hydrolase"/>
    <property type="match status" value="1"/>
</dbReference>
<dbReference type="AlphaFoldDB" id="A0A974SP97"/>
<proteinExistence type="inferred from homology"/>
<sequence>MTDLLPRIEIETAADPTWAVIWLHGLGADGSDFVPVVPELGLDAAPGVRFVFPHAPAMPVTCNGGYVMPAWYDIISLEPQARRVDEAGILRSRDALRALIAHENRRGIPCSRIFLAGFSQGGAVAYLTALTHDERLAGLIALSTYLPTPQRVVVEGRAANAGIPIFAAHGTLDDVVSPALGSAARDFLAGRGYRPEWHEYPMPHSVCLEEIADLGAWLRARLAGARAMRAAHCEEVHLGKA</sequence>
<evidence type="ECO:0000313" key="4">
    <source>
        <dbReference type="EMBL" id="QRJ63947.1"/>
    </source>
</evidence>
<dbReference type="InterPro" id="IPR050565">
    <property type="entry name" value="LYPA1-2/EST-like"/>
</dbReference>
<reference evidence="4" key="1">
    <citation type="submission" date="2020-11" db="EMBL/GenBank/DDBJ databases">
        <title>Azospira restricta DSM 18626 genome sequence.</title>
        <authorList>
            <person name="Moe W.M."/>
        </authorList>
    </citation>
    <scope>NUCLEOTIDE SEQUENCE</scope>
    <source>
        <strain evidence="4">DSM 18626</strain>
    </source>
</reference>
<comment type="similarity">
    <text evidence="1">Belongs to the AB hydrolase superfamily. AB hydrolase 2 family.</text>
</comment>
<gene>
    <name evidence="4" type="ORF">IWH25_00880</name>
</gene>
<dbReference type="SUPFAM" id="SSF53474">
    <property type="entry name" value="alpha/beta-Hydrolases"/>
    <property type="match status" value="1"/>
</dbReference>
<evidence type="ECO:0000256" key="1">
    <source>
        <dbReference type="ARBA" id="ARBA00006499"/>
    </source>
</evidence>
<dbReference type="InterPro" id="IPR003140">
    <property type="entry name" value="PLipase/COase/thioEstase"/>
</dbReference>
<dbReference type="PANTHER" id="PTHR10655:SF17">
    <property type="entry name" value="LYSOPHOSPHOLIPASE-LIKE PROTEIN 1"/>
    <property type="match status" value="1"/>
</dbReference>
<dbReference type="RefSeq" id="WP_203387477.1">
    <property type="nucleotide sequence ID" value="NZ_CP064781.1"/>
</dbReference>
<accession>A0A974SP97</accession>
<evidence type="ECO:0000313" key="5">
    <source>
        <dbReference type="Proteomes" id="UP000663444"/>
    </source>
</evidence>
<dbReference type="PANTHER" id="PTHR10655">
    <property type="entry name" value="LYSOPHOSPHOLIPASE-RELATED"/>
    <property type="match status" value="1"/>
</dbReference>
<dbReference type="EMBL" id="CP064781">
    <property type="protein sequence ID" value="QRJ63947.1"/>
    <property type="molecule type" value="Genomic_DNA"/>
</dbReference>
<feature type="domain" description="Phospholipase/carboxylesterase/thioesterase" evidence="3">
    <location>
        <begin position="14"/>
        <end position="219"/>
    </location>
</feature>
<organism evidence="4 5">
    <name type="scientific">Azospira restricta</name>
    <dbReference type="NCBI Taxonomy" id="404405"/>
    <lineage>
        <taxon>Bacteria</taxon>
        <taxon>Pseudomonadati</taxon>
        <taxon>Pseudomonadota</taxon>
        <taxon>Betaproteobacteria</taxon>
        <taxon>Rhodocyclales</taxon>
        <taxon>Rhodocyclaceae</taxon>
        <taxon>Azospira</taxon>
    </lineage>
</organism>
<protein>
    <submittedName>
        <fullName evidence="4">Alpha/beta hydrolase</fullName>
    </submittedName>
</protein>
<dbReference type="Pfam" id="PF02230">
    <property type="entry name" value="Abhydrolase_2"/>
    <property type="match status" value="1"/>
</dbReference>
<keyword evidence="5" id="KW-1185">Reference proteome</keyword>
<evidence type="ECO:0000256" key="2">
    <source>
        <dbReference type="ARBA" id="ARBA00022801"/>
    </source>
</evidence>
<evidence type="ECO:0000259" key="3">
    <source>
        <dbReference type="Pfam" id="PF02230"/>
    </source>
</evidence>